<feature type="transmembrane region" description="Helical" evidence="6">
    <location>
        <begin position="39"/>
        <end position="62"/>
    </location>
</feature>
<name>A0A6A7Y6I7_9HYPH</name>
<organism evidence="7 8">
    <name type="scientific">Segnochrobactrum spirostomi</name>
    <dbReference type="NCBI Taxonomy" id="2608987"/>
    <lineage>
        <taxon>Bacteria</taxon>
        <taxon>Pseudomonadati</taxon>
        <taxon>Pseudomonadota</taxon>
        <taxon>Alphaproteobacteria</taxon>
        <taxon>Hyphomicrobiales</taxon>
        <taxon>Segnochrobactraceae</taxon>
        <taxon>Segnochrobactrum</taxon>
    </lineage>
</organism>
<feature type="transmembrane region" description="Helical" evidence="6">
    <location>
        <begin position="210"/>
        <end position="233"/>
    </location>
</feature>
<comment type="caution">
    <text evidence="7">The sequence shown here is derived from an EMBL/GenBank/DDBJ whole genome shotgun (WGS) entry which is preliminary data.</text>
</comment>
<feature type="transmembrane region" description="Helical" evidence="6">
    <location>
        <begin position="254"/>
        <end position="277"/>
    </location>
</feature>
<keyword evidence="3 6" id="KW-0812">Transmembrane</keyword>
<dbReference type="CDD" id="cd06580">
    <property type="entry name" value="TM_PBP1_transp_TpRbsC_like"/>
    <property type="match status" value="1"/>
</dbReference>
<feature type="transmembrane region" description="Helical" evidence="6">
    <location>
        <begin position="82"/>
        <end position="103"/>
    </location>
</feature>
<evidence type="ECO:0000313" key="8">
    <source>
        <dbReference type="Proteomes" id="UP000332515"/>
    </source>
</evidence>
<dbReference type="PANTHER" id="PTHR47089:SF1">
    <property type="entry name" value="GUANOSINE ABC TRANSPORTER PERMEASE PROTEIN NUPP"/>
    <property type="match status" value="1"/>
</dbReference>
<sequence length="372" mass="38971">MSDEVSTIVAPSAAGSGARRRFGQISIEVRRNASSGLRIAAVAIALLVGLGLSAVALVLAGVPADSLADEFIMATLFDPTNFKAVLFQASPLILVGLCAAMAFRVRFWNLGIEGQMIFGGIGATIVSLLKLGPDPARLYLMALAAMICGALWAFIPALLKLRLAVNEIISTLLLNYVAYYGLLHLLYGPWKDQDGFPHSPSFAPSELLPTLSSGMSVSLLIAVAAALLMAYVAGRSRAGIFMRFVSANPSVARALGVPVGGMVLSVVLASGALAALAGFTVVSGQEGRLTQSFFEGYGVSGVLIGFLARNNPIAAAIVAFLMSVLFVAGQNLQVFYSIPSSMVQLIQAVVVMCVAASDFLVVHRIHWIRGTP</sequence>
<comment type="subcellular location">
    <subcellularLocation>
        <location evidence="1">Cell membrane</location>
        <topology evidence="1">Multi-pass membrane protein</topology>
    </subcellularLocation>
</comment>
<feature type="transmembrane region" description="Helical" evidence="6">
    <location>
        <begin position="315"/>
        <end position="336"/>
    </location>
</feature>
<dbReference type="Pfam" id="PF02653">
    <property type="entry name" value="BPD_transp_2"/>
    <property type="match status" value="1"/>
</dbReference>
<evidence type="ECO:0000256" key="1">
    <source>
        <dbReference type="ARBA" id="ARBA00004651"/>
    </source>
</evidence>
<evidence type="ECO:0000256" key="3">
    <source>
        <dbReference type="ARBA" id="ARBA00022692"/>
    </source>
</evidence>
<accession>A0A6A7Y6I7</accession>
<keyword evidence="8" id="KW-1185">Reference proteome</keyword>
<evidence type="ECO:0000256" key="4">
    <source>
        <dbReference type="ARBA" id="ARBA00022989"/>
    </source>
</evidence>
<dbReference type="GO" id="GO:0022857">
    <property type="term" value="F:transmembrane transporter activity"/>
    <property type="evidence" value="ECO:0007669"/>
    <property type="project" value="InterPro"/>
</dbReference>
<keyword evidence="5 6" id="KW-0472">Membrane</keyword>
<dbReference type="PANTHER" id="PTHR47089">
    <property type="entry name" value="ABC TRANSPORTER, PERMEASE PROTEIN"/>
    <property type="match status" value="1"/>
</dbReference>
<feature type="transmembrane region" description="Helical" evidence="6">
    <location>
        <begin position="342"/>
        <end position="362"/>
    </location>
</feature>
<dbReference type="EMBL" id="VWNA01000002">
    <property type="protein sequence ID" value="MQT14920.1"/>
    <property type="molecule type" value="Genomic_DNA"/>
</dbReference>
<feature type="transmembrane region" description="Helical" evidence="6">
    <location>
        <begin position="289"/>
        <end position="308"/>
    </location>
</feature>
<evidence type="ECO:0000256" key="6">
    <source>
        <dbReference type="SAM" id="Phobius"/>
    </source>
</evidence>
<dbReference type="GO" id="GO:0005886">
    <property type="term" value="C:plasma membrane"/>
    <property type="evidence" value="ECO:0007669"/>
    <property type="project" value="UniProtKB-SubCell"/>
</dbReference>
<reference evidence="7 8" key="1">
    <citation type="submission" date="2019-09" db="EMBL/GenBank/DDBJ databases">
        <title>Segnochrobactrum spirostomi gen. nov., sp. nov., isolated from the ciliate Spirostomum cf. yagiui and description of a novel family, Segnochrobactraceae fam. nov. within the order Rhizobiales of the class Alphaproteobacteria.</title>
        <authorList>
            <person name="Akter S."/>
            <person name="Shazib S.U.A."/>
            <person name="Shin M.K."/>
        </authorList>
    </citation>
    <scope>NUCLEOTIDE SEQUENCE [LARGE SCALE GENOMIC DNA]</scope>
    <source>
        <strain evidence="7 8">Sp-1</strain>
    </source>
</reference>
<keyword evidence="2" id="KW-1003">Cell membrane</keyword>
<dbReference type="AlphaFoldDB" id="A0A6A7Y6I7"/>
<feature type="transmembrane region" description="Helical" evidence="6">
    <location>
        <begin position="171"/>
        <end position="190"/>
    </location>
</feature>
<evidence type="ECO:0000256" key="5">
    <source>
        <dbReference type="ARBA" id="ARBA00023136"/>
    </source>
</evidence>
<gene>
    <name evidence="7" type="ORF">F0357_20140</name>
</gene>
<evidence type="ECO:0000256" key="2">
    <source>
        <dbReference type="ARBA" id="ARBA00022475"/>
    </source>
</evidence>
<proteinExistence type="predicted"/>
<dbReference type="RefSeq" id="WP_153488547.1">
    <property type="nucleotide sequence ID" value="NZ_VWNA01000002.1"/>
</dbReference>
<protein>
    <submittedName>
        <fullName evidence="7">ABC transporter permease</fullName>
    </submittedName>
</protein>
<dbReference type="InterPro" id="IPR001851">
    <property type="entry name" value="ABC_transp_permease"/>
</dbReference>
<feature type="transmembrane region" description="Helical" evidence="6">
    <location>
        <begin position="115"/>
        <end position="132"/>
    </location>
</feature>
<feature type="transmembrane region" description="Helical" evidence="6">
    <location>
        <begin position="138"/>
        <end position="159"/>
    </location>
</feature>
<evidence type="ECO:0000313" key="7">
    <source>
        <dbReference type="EMBL" id="MQT14920.1"/>
    </source>
</evidence>
<keyword evidence="4 6" id="KW-1133">Transmembrane helix</keyword>
<dbReference type="Proteomes" id="UP000332515">
    <property type="component" value="Unassembled WGS sequence"/>
</dbReference>